<dbReference type="RefSeq" id="WP_283732394.1">
    <property type="nucleotide sequence ID" value="NZ_CP125968.1"/>
</dbReference>
<evidence type="ECO:0000256" key="1">
    <source>
        <dbReference type="SAM" id="Phobius"/>
    </source>
</evidence>
<accession>A0AAW9A9Y8</accession>
<keyword evidence="1" id="KW-0472">Membrane</keyword>
<proteinExistence type="predicted"/>
<evidence type="ECO:0000313" key="2">
    <source>
        <dbReference type="EMBL" id="MDW0118202.1"/>
    </source>
</evidence>
<name>A0AAW9A9Y8_9BACL</name>
<feature type="transmembrane region" description="Helical" evidence="1">
    <location>
        <begin position="6"/>
        <end position="23"/>
    </location>
</feature>
<organism evidence="2 3">
    <name type="scientific">Sporosarcina thermotolerans</name>
    <dbReference type="NCBI Taxonomy" id="633404"/>
    <lineage>
        <taxon>Bacteria</taxon>
        <taxon>Bacillati</taxon>
        <taxon>Bacillota</taxon>
        <taxon>Bacilli</taxon>
        <taxon>Bacillales</taxon>
        <taxon>Caryophanaceae</taxon>
        <taxon>Sporosarcina</taxon>
    </lineage>
</organism>
<evidence type="ECO:0000313" key="3">
    <source>
        <dbReference type="Proteomes" id="UP001271648"/>
    </source>
</evidence>
<keyword evidence="1" id="KW-0812">Transmembrane</keyword>
<gene>
    <name evidence="2" type="ORF">QTL97_14815</name>
</gene>
<keyword evidence="1" id="KW-1133">Transmembrane helix</keyword>
<keyword evidence="3" id="KW-1185">Reference proteome</keyword>
<reference evidence="2 3" key="1">
    <citation type="submission" date="2023-06" db="EMBL/GenBank/DDBJ databases">
        <title>Sporosarcina sp. nov., isolated from Korean traditional fermented seafood 'Jeotgal'.</title>
        <authorList>
            <person name="Yang A.I."/>
            <person name="Shin N.-R."/>
        </authorList>
    </citation>
    <scope>NUCLEOTIDE SEQUENCE [LARGE SCALE GENOMIC DNA]</scope>
    <source>
        <strain evidence="2 3">KCTC43456</strain>
    </source>
</reference>
<dbReference type="AlphaFoldDB" id="A0AAW9A9Y8"/>
<dbReference type="EMBL" id="JAUBDJ010000010">
    <property type="protein sequence ID" value="MDW0118202.1"/>
    <property type="molecule type" value="Genomic_DNA"/>
</dbReference>
<evidence type="ECO:0008006" key="4">
    <source>
        <dbReference type="Google" id="ProtNLM"/>
    </source>
</evidence>
<sequence>MKKIIIILVFIVSVVGIYLLNVASKDDMVEIRKVVVSLEKPELRVAHIELLEKNSAVAFYEWGRGEESSFGSVLLKKGLLGWEIINGGSLYLLEESKVNWGHLDLRDNLSNYTDLLRGKITDPKIERVNVITKNGIKYQATVRKYNNDDDSFWFLISNGEELLGATIMAISFEGDVIEEIQTSN</sequence>
<protein>
    <recommendedName>
        <fullName evidence="4">DUF4340 domain-containing protein</fullName>
    </recommendedName>
</protein>
<dbReference type="Proteomes" id="UP001271648">
    <property type="component" value="Unassembled WGS sequence"/>
</dbReference>
<comment type="caution">
    <text evidence="2">The sequence shown here is derived from an EMBL/GenBank/DDBJ whole genome shotgun (WGS) entry which is preliminary data.</text>
</comment>